<dbReference type="GO" id="GO:0003700">
    <property type="term" value="F:DNA-binding transcription factor activity"/>
    <property type="evidence" value="ECO:0007669"/>
    <property type="project" value="InterPro"/>
</dbReference>
<dbReference type="SUPFAM" id="SSF46785">
    <property type="entry name" value="Winged helix' DNA-binding domain"/>
    <property type="match status" value="1"/>
</dbReference>
<dbReference type="SMART" id="SM00895">
    <property type="entry name" value="FCD"/>
    <property type="match status" value="1"/>
</dbReference>
<keyword evidence="3" id="KW-0804">Transcription</keyword>
<dbReference type="AlphaFoldDB" id="A0A443LM07"/>
<dbReference type="InterPro" id="IPR000524">
    <property type="entry name" value="Tscrpt_reg_HTH_GntR"/>
</dbReference>
<dbReference type="Pfam" id="PF00392">
    <property type="entry name" value="GntR"/>
    <property type="match status" value="1"/>
</dbReference>
<dbReference type="PANTHER" id="PTHR43537">
    <property type="entry name" value="TRANSCRIPTIONAL REGULATOR, GNTR FAMILY"/>
    <property type="match status" value="1"/>
</dbReference>
<evidence type="ECO:0000313" key="5">
    <source>
        <dbReference type="EMBL" id="RWR50183.1"/>
    </source>
</evidence>
<dbReference type="PANTHER" id="PTHR43537:SF49">
    <property type="entry name" value="TRANSCRIPTIONAL REGULATORY PROTEIN"/>
    <property type="match status" value="1"/>
</dbReference>
<evidence type="ECO:0000313" key="6">
    <source>
        <dbReference type="Proteomes" id="UP000286594"/>
    </source>
</evidence>
<dbReference type="Gene3D" id="1.20.120.530">
    <property type="entry name" value="GntR ligand-binding domain-like"/>
    <property type="match status" value="1"/>
</dbReference>
<dbReference type="InterPro" id="IPR008920">
    <property type="entry name" value="TF_FadR/GntR_C"/>
</dbReference>
<organism evidence="5 6">
    <name type="scientific">Paenirhodobacter ferrireducens</name>
    <dbReference type="NCBI Taxonomy" id="1215032"/>
    <lineage>
        <taxon>Bacteria</taxon>
        <taxon>Pseudomonadati</taxon>
        <taxon>Pseudomonadota</taxon>
        <taxon>Alphaproteobacteria</taxon>
        <taxon>Rhodobacterales</taxon>
        <taxon>Rhodobacter group</taxon>
        <taxon>Paenirhodobacter</taxon>
    </lineage>
</organism>
<gene>
    <name evidence="5" type="ORF">EOW65_07255</name>
</gene>
<dbReference type="GO" id="GO:0003677">
    <property type="term" value="F:DNA binding"/>
    <property type="evidence" value="ECO:0007669"/>
    <property type="project" value="UniProtKB-KW"/>
</dbReference>
<keyword evidence="6" id="KW-1185">Reference proteome</keyword>
<protein>
    <submittedName>
        <fullName evidence="5">GntR family transcriptional regulator</fullName>
    </submittedName>
</protein>
<dbReference type="OrthoDB" id="7620579at2"/>
<proteinExistence type="predicted"/>
<dbReference type="RefSeq" id="WP_128148302.1">
    <property type="nucleotide sequence ID" value="NZ_SAVB01000007.1"/>
</dbReference>
<accession>A0A443LM07</accession>
<name>A0A443LM07_9RHOB</name>
<evidence type="ECO:0000256" key="1">
    <source>
        <dbReference type="ARBA" id="ARBA00023015"/>
    </source>
</evidence>
<dbReference type="PROSITE" id="PS50949">
    <property type="entry name" value="HTH_GNTR"/>
    <property type="match status" value="1"/>
</dbReference>
<comment type="caution">
    <text evidence="5">The sequence shown here is derived from an EMBL/GenBank/DDBJ whole genome shotgun (WGS) entry which is preliminary data.</text>
</comment>
<evidence type="ECO:0000259" key="4">
    <source>
        <dbReference type="PROSITE" id="PS50949"/>
    </source>
</evidence>
<dbReference type="Gene3D" id="1.10.10.10">
    <property type="entry name" value="Winged helix-like DNA-binding domain superfamily/Winged helix DNA-binding domain"/>
    <property type="match status" value="1"/>
</dbReference>
<dbReference type="EMBL" id="SAVB01000007">
    <property type="protein sequence ID" value="RWR50183.1"/>
    <property type="molecule type" value="Genomic_DNA"/>
</dbReference>
<evidence type="ECO:0000256" key="2">
    <source>
        <dbReference type="ARBA" id="ARBA00023125"/>
    </source>
</evidence>
<feature type="domain" description="HTH gntR-type" evidence="4">
    <location>
        <begin position="15"/>
        <end position="82"/>
    </location>
</feature>
<dbReference type="InterPro" id="IPR011711">
    <property type="entry name" value="GntR_C"/>
</dbReference>
<keyword evidence="2" id="KW-0238">DNA-binding</keyword>
<dbReference type="Proteomes" id="UP000286594">
    <property type="component" value="Unassembled WGS sequence"/>
</dbReference>
<dbReference type="SMART" id="SM00345">
    <property type="entry name" value="HTH_GNTR"/>
    <property type="match status" value="1"/>
</dbReference>
<evidence type="ECO:0000256" key="3">
    <source>
        <dbReference type="ARBA" id="ARBA00023163"/>
    </source>
</evidence>
<dbReference type="SUPFAM" id="SSF48008">
    <property type="entry name" value="GntR ligand-binding domain-like"/>
    <property type="match status" value="1"/>
</dbReference>
<dbReference type="InterPro" id="IPR036390">
    <property type="entry name" value="WH_DNA-bd_sf"/>
</dbReference>
<keyword evidence="1" id="KW-0805">Transcription regulation</keyword>
<sequence>MPQRDATLNWQGPATSQTERALVGLRDLIVSGEIPVGDRVSEIETAARLNLSRTPLRAALQRLHEEGLLEALPARGYAVRGFSLREIGEAIEIRGMLEGLCVRQLAERGCAAALLAQMEDGLDAIDDLLVGRVFTAADLPVYIAANARFHEQLLVANGSALIAQEVERAGKHPFAGPSALVQLGVTEGEVQRHLITAQDQHRAVLEAIRNHESARAEAVMREHARMSLRNLRRVLRDGEGAEALKGIRGATLIRREEESLRP</sequence>
<reference evidence="5 6" key="1">
    <citation type="submission" date="2019-01" db="EMBL/GenBank/DDBJ databases">
        <title>Sinorhodobacter populi sp. nov. isolated from the symptomatic bark tissue of Populus euramericana canker.</title>
        <authorList>
            <person name="Xu G."/>
        </authorList>
    </citation>
    <scope>NUCLEOTIDE SEQUENCE [LARGE SCALE GENOMIC DNA]</scope>
    <source>
        <strain evidence="5 6">CCTCC AB2012026</strain>
    </source>
</reference>
<dbReference type="Pfam" id="PF07729">
    <property type="entry name" value="FCD"/>
    <property type="match status" value="1"/>
</dbReference>
<dbReference type="InterPro" id="IPR036388">
    <property type="entry name" value="WH-like_DNA-bd_sf"/>
</dbReference>